<reference evidence="2 3" key="1">
    <citation type="journal article" date="2015" name="Front. Microbiol.">
        <title>Genome sequence of the plant growth promoting endophytic yeast Rhodotorula graminis WP1.</title>
        <authorList>
            <person name="Firrincieli A."/>
            <person name="Otillar R."/>
            <person name="Salamov A."/>
            <person name="Schmutz J."/>
            <person name="Khan Z."/>
            <person name="Redman R.S."/>
            <person name="Fleck N.D."/>
            <person name="Lindquist E."/>
            <person name="Grigoriev I.V."/>
            <person name="Doty S.L."/>
        </authorList>
    </citation>
    <scope>NUCLEOTIDE SEQUENCE [LARGE SCALE GENOMIC DNA]</scope>
    <source>
        <strain evidence="2 3">WP1</strain>
    </source>
</reference>
<evidence type="ECO:0000256" key="1">
    <source>
        <dbReference type="SAM" id="MobiDB-lite"/>
    </source>
</evidence>
<dbReference type="AlphaFoldDB" id="A0A0P9ITA6"/>
<dbReference type="InterPro" id="IPR019410">
    <property type="entry name" value="Methyltransf_16"/>
</dbReference>
<accession>A0A0P9ITA6</accession>
<dbReference type="InterPro" id="IPR029063">
    <property type="entry name" value="SAM-dependent_MTases_sf"/>
</dbReference>
<dbReference type="OrthoDB" id="433955at2759"/>
<sequence length="473" mass="49361">MTSRYAMLNIAPSNYLPGLVPVPPPSSVLDSLSRLAAAYATPPSTLVDLRPSVYAYSAPGTSAHDASEDEDEAGDAFEFSFARGWLENVLALGSRALARGVDETGEWERAVDEAARLLADLSGPSAQGSTTKTYLLLDSAHGLSTPLAHPYPTPPPTRPSSTAPFLPHTSPSSGPASTSTDISSSSLRLTIRDGTLLEASTGHRTWGSASILAHLLAASPSRFFSSISPSPPTPSPPLRVLELGSGTGLVGLAAAAVLSRLGVGARGGAEVVLSDGGDEPQAVLDNLRGNVDANAAAIGDGVHVRVERLDWGDYVPRGNGPAPLEQVSPASSAAERFEILLGTDLVYERGQASLLHAAAAGLLRFPSPSSSSSTTSRPTFWLALPIRPTHADETAEVAELFPSRFSAAVATPAAQLRRTDPETGKTYRLVAVEREELLGPSGFVSSGRTGRGGAAAMGELRYCVLRIEWDEVR</sequence>
<dbReference type="Gene3D" id="3.40.50.150">
    <property type="entry name" value="Vaccinia Virus protein VP39"/>
    <property type="match status" value="1"/>
</dbReference>
<dbReference type="GO" id="GO:0008757">
    <property type="term" value="F:S-adenosylmethionine-dependent methyltransferase activity"/>
    <property type="evidence" value="ECO:0007669"/>
    <property type="project" value="UniProtKB-ARBA"/>
</dbReference>
<proteinExistence type="predicted"/>
<gene>
    <name evidence="2" type="ORF">RHOBADRAFT_55713</name>
</gene>
<dbReference type="OMA" id="AESCYES"/>
<dbReference type="GeneID" id="28978426"/>
<dbReference type="RefSeq" id="XP_018268665.1">
    <property type="nucleotide sequence ID" value="XM_018417978.1"/>
</dbReference>
<dbReference type="STRING" id="578459.A0A0P9ITA6"/>
<feature type="compositionally biased region" description="Low complexity" evidence="1">
    <location>
        <begin position="159"/>
        <end position="185"/>
    </location>
</feature>
<dbReference type="PANTHER" id="PTHR14614">
    <property type="entry name" value="HEPATOCELLULAR CARCINOMA-ASSOCIATED ANTIGEN"/>
    <property type="match status" value="1"/>
</dbReference>
<feature type="compositionally biased region" description="Pro residues" evidence="1">
    <location>
        <begin position="149"/>
        <end position="158"/>
    </location>
</feature>
<evidence type="ECO:0000313" key="3">
    <source>
        <dbReference type="Proteomes" id="UP000053890"/>
    </source>
</evidence>
<feature type="region of interest" description="Disordered" evidence="1">
    <location>
        <begin position="146"/>
        <end position="185"/>
    </location>
</feature>
<dbReference type="EMBL" id="KQ474086">
    <property type="protein sequence ID" value="KPV72616.1"/>
    <property type="molecule type" value="Genomic_DNA"/>
</dbReference>
<dbReference type="Pfam" id="PF10294">
    <property type="entry name" value="Methyltransf_16"/>
    <property type="match status" value="1"/>
</dbReference>
<evidence type="ECO:0000313" key="2">
    <source>
        <dbReference type="EMBL" id="KPV72616.1"/>
    </source>
</evidence>
<protein>
    <submittedName>
        <fullName evidence="2">Uncharacterized protein</fullName>
    </submittedName>
</protein>
<dbReference type="Proteomes" id="UP000053890">
    <property type="component" value="Unassembled WGS sequence"/>
</dbReference>
<name>A0A0P9ITA6_RHOGW</name>
<dbReference type="SUPFAM" id="SSF53335">
    <property type="entry name" value="S-adenosyl-L-methionine-dependent methyltransferases"/>
    <property type="match status" value="1"/>
</dbReference>
<organism evidence="2 3">
    <name type="scientific">Rhodotorula graminis (strain WP1)</name>
    <dbReference type="NCBI Taxonomy" id="578459"/>
    <lineage>
        <taxon>Eukaryota</taxon>
        <taxon>Fungi</taxon>
        <taxon>Dikarya</taxon>
        <taxon>Basidiomycota</taxon>
        <taxon>Pucciniomycotina</taxon>
        <taxon>Microbotryomycetes</taxon>
        <taxon>Sporidiobolales</taxon>
        <taxon>Sporidiobolaceae</taxon>
        <taxon>Rhodotorula</taxon>
    </lineage>
</organism>
<keyword evidence="3" id="KW-1185">Reference proteome</keyword>